<reference evidence="2 3" key="1">
    <citation type="submission" date="2020-02" db="EMBL/GenBank/DDBJ databases">
        <title>Draft genome sequence of Haematococcus lacustris strain NIES-144.</title>
        <authorList>
            <person name="Morimoto D."/>
            <person name="Nakagawa S."/>
            <person name="Yoshida T."/>
            <person name="Sawayama S."/>
        </authorList>
    </citation>
    <scope>NUCLEOTIDE SEQUENCE [LARGE SCALE GENOMIC DNA]</scope>
    <source>
        <strain evidence="2 3">NIES-144</strain>
    </source>
</reference>
<protein>
    <submittedName>
        <fullName evidence="2">Uncharacterized protein</fullName>
    </submittedName>
</protein>
<keyword evidence="3" id="KW-1185">Reference proteome</keyword>
<comment type="caution">
    <text evidence="2">The sequence shown here is derived from an EMBL/GenBank/DDBJ whole genome shotgun (WGS) entry which is preliminary data.</text>
</comment>
<sequence length="46" mass="4562">MQGAKSTRILGSQQLPSIGDGAPILDGPPLGPMEAHKPPGQLSAAA</sequence>
<evidence type="ECO:0000256" key="1">
    <source>
        <dbReference type="SAM" id="MobiDB-lite"/>
    </source>
</evidence>
<feature type="region of interest" description="Disordered" evidence="1">
    <location>
        <begin position="1"/>
        <end position="46"/>
    </location>
</feature>
<organism evidence="2 3">
    <name type="scientific">Haematococcus lacustris</name>
    <name type="common">Green alga</name>
    <name type="synonym">Haematococcus pluvialis</name>
    <dbReference type="NCBI Taxonomy" id="44745"/>
    <lineage>
        <taxon>Eukaryota</taxon>
        <taxon>Viridiplantae</taxon>
        <taxon>Chlorophyta</taxon>
        <taxon>core chlorophytes</taxon>
        <taxon>Chlorophyceae</taxon>
        <taxon>CS clade</taxon>
        <taxon>Chlamydomonadales</taxon>
        <taxon>Haematococcaceae</taxon>
        <taxon>Haematococcus</taxon>
    </lineage>
</organism>
<accession>A0A699YP23</accession>
<dbReference type="AlphaFoldDB" id="A0A699YP23"/>
<feature type="non-terminal residue" evidence="2">
    <location>
        <position position="1"/>
    </location>
</feature>
<evidence type="ECO:0000313" key="2">
    <source>
        <dbReference type="EMBL" id="GFH12027.1"/>
    </source>
</evidence>
<dbReference type="Proteomes" id="UP000485058">
    <property type="component" value="Unassembled WGS sequence"/>
</dbReference>
<evidence type="ECO:0000313" key="3">
    <source>
        <dbReference type="Proteomes" id="UP000485058"/>
    </source>
</evidence>
<name>A0A699YP23_HAELA</name>
<dbReference type="EMBL" id="BLLF01000460">
    <property type="protein sequence ID" value="GFH12027.1"/>
    <property type="molecule type" value="Genomic_DNA"/>
</dbReference>
<feature type="non-terminal residue" evidence="2">
    <location>
        <position position="46"/>
    </location>
</feature>
<gene>
    <name evidence="2" type="ORF">HaLaN_07647</name>
</gene>
<proteinExistence type="predicted"/>